<comment type="caution">
    <text evidence="1">The sequence shown here is derived from an EMBL/GenBank/DDBJ whole genome shotgun (WGS) entry which is preliminary data.</text>
</comment>
<proteinExistence type="predicted"/>
<accession>A0ABV6Z6R3</accession>
<gene>
    <name evidence="1" type="ORF">ACFL27_28485</name>
</gene>
<evidence type="ECO:0000313" key="2">
    <source>
        <dbReference type="Proteomes" id="UP001594351"/>
    </source>
</evidence>
<protein>
    <submittedName>
        <fullName evidence="1">Uncharacterized protein</fullName>
    </submittedName>
</protein>
<evidence type="ECO:0000313" key="1">
    <source>
        <dbReference type="EMBL" id="MFC1854140.1"/>
    </source>
</evidence>
<dbReference type="Proteomes" id="UP001594351">
    <property type="component" value="Unassembled WGS sequence"/>
</dbReference>
<reference evidence="1 2" key="1">
    <citation type="submission" date="2024-09" db="EMBL/GenBank/DDBJ databases">
        <title>Laminarin stimulates single cell rates of sulfate reduction while oxygen inhibits transcriptomic activity in coastal marine sediment.</title>
        <authorList>
            <person name="Lindsay M."/>
            <person name="Orcutt B."/>
            <person name="Emerson D."/>
            <person name="Stepanauskas R."/>
            <person name="D'Angelo T."/>
        </authorList>
    </citation>
    <scope>NUCLEOTIDE SEQUENCE [LARGE SCALE GENOMIC DNA]</scope>
    <source>
        <strain evidence="1">SAG AM-311-K15</strain>
    </source>
</reference>
<dbReference type="EMBL" id="JBHPBY010000734">
    <property type="protein sequence ID" value="MFC1854140.1"/>
    <property type="molecule type" value="Genomic_DNA"/>
</dbReference>
<sequence length="101" mass="11846">MKITLSEDKEKILAKVSKLFRNPYSVFSKFVYAELPLPTIKDDKSNDMILNRSTSWRARSSPDRAYRKRGYEMYYGSLTNFKGTLAQNLAHFIEGKVMERR</sequence>
<organism evidence="1 2">
    <name type="scientific">candidate division CSSED10-310 bacterium</name>
    <dbReference type="NCBI Taxonomy" id="2855610"/>
    <lineage>
        <taxon>Bacteria</taxon>
        <taxon>Bacteria division CSSED10-310</taxon>
    </lineage>
</organism>
<name>A0ABV6Z6R3_UNCC1</name>
<keyword evidence="2" id="KW-1185">Reference proteome</keyword>